<proteinExistence type="predicted"/>
<dbReference type="EMBL" id="CACVKT020000104">
    <property type="protein sequence ID" value="CAC5355972.1"/>
    <property type="molecule type" value="Genomic_DNA"/>
</dbReference>
<dbReference type="Proteomes" id="UP000507470">
    <property type="component" value="Unassembled WGS sequence"/>
</dbReference>
<keyword evidence="3" id="KW-1185">Reference proteome</keyword>
<dbReference type="AlphaFoldDB" id="A0A6J7ZUR9"/>
<evidence type="ECO:0000313" key="2">
    <source>
        <dbReference type="EMBL" id="CAC5355972.1"/>
    </source>
</evidence>
<feature type="coiled-coil region" evidence="1">
    <location>
        <begin position="35"/>
        <end position="62"/>
    </location>
</feature>
<protein>
    <submittedName>
        <fullName evidence="2">Uncharacterized protein</fullName>
    </submittedName>
</protein>
<gene>
    <name evidence="2" type="ORF">MCOR_387</name>
</gene>
<evidence type="ECO:0000256" key="1">
    <source>
        <dbReference type="SAM" id="Coils"/>
    </source>
</evidence>
<dbReference type="InterPro" id="IPR011042">
    <property type="entry name" value="6-blade_b-propeller_TolB-like"/>
</dbReference>
<evidence type="ECO:0000313" key="3">
    <source>
        <dbReference type="Proteomes" id="UP000507470"/>
    </source>
</evidence>
<name>A0A6J7ZUR9_MYTCO</name>
<organism evidence="2 3">
    <name type="scientific">Mytilus coruscus</name>
    <name type="common">Sea mussel</name>
    <dbReference type="NCBI Taxonomy" id="42192"/>
    <lineage>
        <taxon>Eukaryota</taxon>
        <taxon>Metazoa</taxon>
        <taxon>Spiralia</taxon>
        <taxon>Lophotrochozoa</taxon>
        <taxon>Mollusca</taxon>
        <taxon>Bivalvia</taxon>
        <taxon>Autobranchia</taxon>
        <taxon>Pteriomorphia</taxon>
        <taxon>Mytilida</taxon>
        <taxon>Mytiloidea</taxon>
        <taxon>Mytilidae</taxon>
        <taxon>Mytilinae</taxon>
        <taxon>Mytilus</taxon>
    </lineage>
</organism>
<keyword evidence="1" id="KW-0175">Coiled coil</keyword>
<reference evidence="2 3" key="1">
    <citation type="submission" date="2020-06" db="EMBL/GenBank/DDBJ databases">
        <authorList>
            <person name="Li R."/>
            <person name="Bekaert M."/>
        </authorList>
    </citation>
    <scope>NUCLEOTIDE SEQUENCE [LARGE SCALE GENOMIC DNA]</scope>
    <source>
        <strain evidence="3">wild</strain>
    </source>
</reference>
<dbReference type="Gene3D" id="2.120.10.30">
    <property type="entry name" value="TolB, C-terminal domain"/>
    <property type="match status" value="1"/>
</dbReference>
<sequence length="383" mass="43808">MSTEDKYEDIKKSTDHMSLQQLACNTYTSLLSRNQESEKKNRKNIQKKIEDLTKHLQEVELSLERDCENCHQKVDESLQATITNYEIIQYELDEMKGFCNQVCAMQMDVEVVQHSMDLKRIFDDINTRLKVQHQPPQIPEFIASEIMPNKDILRQIIGSNVATIIPDKYEIETKFTVICTNMGVSPLGSHCCWIYRIGKGGPVQLVSEDGTIILQNPNEKGRKIEKIFASSCKKSWITDLENSNIEILQHDGELENRFKIKSGYFPFGICQTKSGEAVWICLVDKASFVPNIKGKTKVVKMTIKGVKVCEIESFGGKNMFTFPYRCVENSLNEDLYVVDRQIAENRGQVFFFEKDCTPKGDILVQSSIMISIHVTYAATVKEK</sequence>
<accession>A0A6J7ZUR9</accession>